<feature type="transmembrane region" description="Helical" evidence="1">
    <location>
        <begin position="108"/>
        <end position="127"/>
    </location>
</feature>
<organism evidence="2 3">
    <name type="scientific">Alkalibacterium thalassium</name>
    <dbReference type="NCBI Taxonomy" id="426701"/>
    <lineage>
        <taxon>Bacteria</taxon>
        <taxon>Bacillati</taxon>
        <taxon>Bacillota</taxon>
        <taxon>Bacilli</taxon>
        <taxon>Lactobacillales</taxon>
        <taxon>Carnobacteriaceae</taxon>
        <taxon>Alkalibacterium</taxon>
    </lineage>
</organism>
<reference evidence="3" key="1">
    <citation type="submission" date="2016-10" db="EMBL/GenBank/DDBJ databases">
        <authorList>
            <person name="Varghese N."/>
            <person name="Submissions S."/>
        </authorList>
    </citation>
    <scope>NUCLEOTIDE SEQUENCE [LARGE SCALE GENOMIC DNA]</scope>
    <source>
        <strain evidence="3">DSM 19181</strain>
    </source>
</reference>
<accession>A0A1G9AYU7</accession>
<protein>
    <submittedName>
        <fullName evidence="2">Uncharacterized protein</fullName>
    </submittedName>
</protein>
<dbReference type="Proteomes" id="UP000199433">
    <property type="component" value="Unassembled WGS sequence"/>
</dbReference>
<keyword evidence="1" id="KW-0472">Membrane</keyword>
<dbReference type="EMBL" id="FNFK01000023">
    <property type="protein sequence ID" value="SDK32432.1"/>
    <property type="molecule type" value="Genomic_DNA"/>
</dbReference>
<gene>
    <name evidence="2" type="ORF">SAMN04488098_102326</name>
</gene>
<feature type="transmembrane region" description="Helical" evidence="1">
    <location>
        <begin position="190"/>
        <end position="208"/>
    </location>
</feature>
<feature type="transmembrane region" description="Helical" evidence="1">
    <location>
        <begin position="160"/>
        <end position="178"/>
    </location>
</feature>
<dbReference type="InterPro" id="IPR046283">
    <property type="entry name" value="DUF6320"/>
</dbReference>
<keyword evidence="1" id="KW-0812">Transmembrane</keyword>
<dbReference type="AlphaFoldDB" id="A0A1G9AYU7"/>
<dbReference type="RefSeq" id="WP_091266977.1">
    <property type="nucleotide sequence ID" value="NZ_FNFK01000023.1"/>
</dbReference>
<keyword evidence="3" id="KW-1185">Reference proteome</keyword>
<evidence type="ECO:0000256" key="1">
    <source>
        <dbReference type="SAM" id="Phobius"/>
    </source>
</evidence>
<dbReference type="STRING" id="426701.SAMN04488098_102326"/>
<keyword evidence="1" id="KW-1133">Transmembrane helix</keyword>
<sequence length="221" mass="25780">MKKCTECKVDVLDNWNACPLCDTPLIESGKRSPSTSFPEVGLRFQRRKVKQSLTLVSLLVILIYFISQSIWRFRFFGLEFVLFGLMVTWMMVLVLIRKRRNIVKGIVYILFLFSLLSVYFDYILGWLGWSLTFVIPILCISALMAMFVVIQVVRLQAGDYILYLQLAALVGFIPFLFIQMDWVVIDLPSWLSVLFSFIMFWSVLLRHGKAIKNELSKRMHV</sequence>
<evidence type="ECO:0000313" key="3">
    <source>
        <dbReference type="Proteomes" id="UP000199433"/>
    </source>
</evidence>
<dbReference type="Pfam" id="PF19845">
    <property type="entry name" value="DUF6320"/>
    <property type="match status" value="1"/>
</dbReference>
<name>A0A1G9AYU7_9LACT</name>
<feature type="transmembrane region" description="Helical" evidence="1">
    <location>
        <begin position="77"/>
        <end position="96"/>
    </location>
</feature>
<feature type="transmembrane region" description="Helical" evidence="1">
    <location>
        <begin position="133"/>
        <end position="153"/>
    </location>
</feature>
<dbReference type="OrthoDB" id="2164897at2"/>
<feature type="transmembrane region" description="Helical" evidence="1">
    <location>
        <begin position="53"/>
        <end position="71"/>
    </location>
</feature>
<evidence type="ECO:0000313" key="2">
    <source>
        <dbReference type="EMBL" id="SDK32432.1"/>
    </source>
</evidence>
<proteinExistence type="predicted"/>